<feature type="region of interest" description="Disordered" evidence="1">
    <location>
        <begin position="92"/>
        <end position="114"/>
    </location>
</feature>
<dbReference type="InterPro" id="IPR049975">
    <property type="entry name" value="SAV_915-like_dom"/>
</dbReference>
<dbReference type="NCBIfam" id="NF042914">
    <property type="entry name" value="SAV915_dom"/>
    <property type="match status" value="1"/>
</dbReference>
<organism evidence="2 3">
    <name type="scientific">Streptomyces varsoviensis</name>
    <dbReference type="NCBI Taxonomy" id="67373"/>
    <lineage>
        <taxon>Bacteria</taxon>
        <taxon>Bacillati</taxon>
        <taxon>Actinomycetota</taxon>
        <taxon>Actinomycetes</taxon>
        <taxon>Kitasatosporales</taxon>
        <taxon>Streptomycetaceae</taxon>
        <taxon>Streptomyces</taxon>
    </lineage>
</organism>
<evidence type="ECO:0000313" key="2">
    <source>
        <dbReference type="EMBL" id="KOG90247.1"/>
    </source>
</evidence>
<sequence>MTEPRSAGTPCAAEDGDPSDSREAGPLYVPVRTCPAGYALRVFRTPLGTRTAVAFSSKRRLSHVLGPQQPFIRLARPAVLALAEPLGIARLSAREAPPRPWPRSRRSSPEHLIT</sequence>
<proteinExistence type="predicted"/>
<protein>
    <submittedName>
        <fullName evidence="2">Uncharacterized protein</fullName>
    </submittedName>
</protein>
<keyword evidence="3" id="KW-1185">Reference proteome</keyword>
<reference evidence="2 3" key="1">
    <citation type="submission" date="2015-07" db="EMBL/GenBank/DDBJ databases">
        <authorList>
            <person name="Ju K.-S."/>
            <person name="Doroghazi J.R."/>
            <person name="Metcalf W.W."/>
        </authorList>
    </citation>
    <scope>NUCLEOTIDE SEQUENCE [LARGE SCALE GENOMIC DNA]</scope>
    <source>
        <strain evidence="2 3">NRRL B-3589</strain>
    </source>
</reference>
<gene>
    <name evidence="2" type="ORF">ADK38_09795</name>
</gene>
<comment type="caution">
    <text evidence="2">The sequence shown here is derived from an EMBL/GenBank/DDBJ whole genome shotgun (WGS) entry which is preliminary data.</text>
</comment>
<evidence type="ECO:0000313" key="3">
    <source>
        <dbReference type="Proteomes" id="UP000037020"/>
    </source>
</evidence>
<dbReference type="EMBL" id="LGUT01000822">
    <property type="protein sequence ID" value="KOG90247.1"/>
    <property type="molecule type" value="Genomic_DNA"/>
</dbReference>
<dbReference type="Proteomes" id="UP000037020">
    <property type="component" value="Unassembled WGS sequence"/>
</dbReference>
<name>A0ABR5JA70_9ACTN</name>
<accession>A0ABR5JA70</accession>
<feature type="region of interest" description="Disordered" evidence="1">
    <location>
        <begin position="1"/>
        <end position="26"/>
    </location>
</feature>
<evidence type="ECO:0000256" key="1">
    <source>
        <dbReference type="SAM" id="MobiDB-lite"/>
    </source>
</evidence>